<name>A0A246FLY4_9BACT</name>
<dbReference type="RefSeq" id="WP_088463903.1">
    <property type="nucleotide sequence ID" value="NZ_NIRR01000009.1"/>
</dbReference>
<dbReference type="OrthoDB" id="941184at2"/>
<sequence>MNAIQKILLLCLLLSVSPFFLQAQSLFREGEIIYQADTVRRLERHPAVYIATQLVVYRKADATRLEVWKTNYWNPADTQKEIHVRNLTGTYTWIEFSDSTFAASSKLVMFVSYEEENQLQRKQVLTRLNRRHQPKQILESVQWLGLPAERITLAKGTDNESEAVVTKAIDLSLGSIFPSILTLSGTPLQFTNGDGSWLTHYSAKTLNSRPIPDQLFVVDPSLKVMNLTESRQMISDFD</sequence>
<reference evidence="2 3" key="1">
    <citation type="submission" date="2017-06" db="EMBL/GenBank/DDBJ databases">
        <title>Hymenobacter amundsenii sp. nov. isolated from regoliths in Antarctica.</title>
        <authorList>
            <person name="Sedlacek I."/>
            <person name="Kralova S."/>
            <person name="Pantucek R."/>
            <person name="Svec P."/>
            <person name="Holochova P."/>
            <person name="Stankova E."/>
            <person name="Vrbovska V."/>
            <person name="Busse H.-J."/>
        </authorList>
    </citation>
    <scope>NUCLEOTIDE SEQUENCE [LARGE SCALE GENOMIC DNA]</scope>
    <source>
        <strain evidence="2 3">CCM 8682</strain>
    </source>
</reference>
<keyword evidence="1" id="KW-0732">Signal</keyword>
<organism evidence="2 3">
    <name type="scientific">Hymenobacter amundsenii</name>
    <dbReference type="NCBI Taxonomy" id="2006685"/>
    <lineage>
        <taxon>Bacteria</taxon>
        <taxon>Pseudomonadati</taxon>
        <taxon>Bacteroidota</taxon>
        <taxon>Cytophagia</taxon>
        <taxon>Cytophagales</taxon>
        <taxon>Hymenobacteraceae</taxon>
        <taxon>Hymenobacter</taxon>
    </lineage>
</organism>
<gene>
    <name evidence="2" type="ORF">CDA63_07890</name>
</gene>
<feature type="signal peptide" evidence="1">
    <location>
        <begin position="1"/>
        <end position="23"/>
    </location>
</feature>
<evidence type="ECO:0000313" key="2">
    <source>
        <dbReference type="EMBL" id="OWP63699.1"/>
    </source>
</evidence>
<dbReference type="Proteomes" id="UP000197277">
    <property type="component" value="Unassembled WGS sequence"/>
</dbReference>
<evidence type="ECO:0000313" key="3">
    <source>
        <dbReference type="Proteomes" id="UP000197277"/>
    </source>
</evidence>
<dbReference type="EMBL" id="NIRR01000009">
    <property type="protein sequence ID" value="OWP63699.1"/>
    <property type="molecule type" value="Genomic_DNA"/>
</dbReference>
<dbReference type="AlphaFoldDB" id="A0A246FLY4"/>
<accession>A0A246FLY4</accession>
<protein>
    <submittedName>
        <fullName evidence="2">Uncharacterized protein</fullName>
    </submittedName>
</protein>
<keyword evidence="3" id="KW-1185">Reference proteome</keyword>
<feature type="chain" id="PRO_5012783497" evidence="1">
    <location>
        <begin position="24"/>
        <end position="238"/>
    </location>
</feature>
<evidence type="ECO:0000256" key="1">
    <source>
        <dbReference type="SAM" id="SignalP"/>
    </source>
</evidence>
<comment type="caution">
    <text evidence="2">The sequence shown here is derived from an EMBL/GenBank/DDBJ whole genome shotgun (WGS) entry which is preliminary data.</text>
</comment>
<proteinExistence type="predicted"/>